<evidence type="ECO:0000256" key="1">
    <source>
        <dbReference type="SAM" id="MobiDB-lite"/>
    </source>
</evidence>
<evidence type="ECO:0000313" key="3">
    <source>
        <dbReference type="EMBL" id="GAA4973216.1"/>
    </source>
</evidence>
<organism evidence="3 4">
    <name type="scientific">Streptomyces hyderabadensis</name>
    <dbReference type="NCBI Taxonomy" id="598549"/>
    <lineage>
        <taxon>Bacteria</taxon>
        <taxon>Bacillati</taxon>
        <taxon>Actinomycetota</taxon>
        <taxon>Actinomycetes</taxon>
        <taxon>Kitasatosporales</taxon>
        <taxon>Streptomycetaceae</taxon>
        <taxon>Streptomyces</taxon>
    </lineage>
</organism>
<proteinExistence type="predicted"/>
<sequence length="110" mass="11499">MSDPVGHRGPAASGPAPAPGRPGDSGHPEQPENVEYRVAHLQDRLAAEELGELGVRAEVRAGAIALTGTVPSAQCRETVLRIAREELAGLTVHADVVVADTTRPDHAEEL</sequence>
<protein>
    <recommendedName>
        <fullName evidence="2">BON domain-containing protein</fullName>
    </recommendedName>
</protein>
<feature type="region of interest" description="Disordered" evidence="1">
    <location>
        <begin position="1"/>
        <end position="33"/>
    </location>
</feature>
<dbReference type="RefSeq" id="WP_226026470.1">
    <property type="nucleotide sequence ID" value="NZ_BAABIV010000003.1"/>
</dbReference>
<accession>A0ABP9HLD4</accession>
<gene>
    <name evidence="3" type="ORF">GCM10023257_06940</name>
</gene>
<name>A0ABP9HLD4_9ACTN</name>
<keyword evidence="4" id="KW-1185">Reference proteome</keyword>
<feature type="domain" description="BON" evidence="2">
    <location>
        <begin position="39"/>
        <end position="99"/>
    </location>
</feature>
<dbReference type="InterPro" id="IPR007055">
    <property type="entry name" value="BON_dom"/>
</dbReference>
<evidence type="ECO:0000259" key="2">
    <source>
        <dbReference type="Pfam" id="PF04972"/>
    </source>
</evidence>
<dbReference type="EMBL" id="BAABIV010000003">
    <property type="protein sequence ID" value="GAA4973216.1"/>
    <property type="molecule type" value="Genomic_DNA"/>
</dbReference>
<comment type="caution">
    <text evidence="3">The sequence shown here is derived from an EMBL/GenBank/DDBJ whole genome shotgun (WGS) entry which is preliminary data.</text>
</comment>
<feature type="compositionally biased region" description="Basic and acidic residues" evidence="1">
    <location>
        <begin position="24"/>
        <end position="33"/>
    </location>
</feature>
<evidence type="ECO:0000313" key="4">
    <source>
        <dbReference type="Proteomes" id="UP001500610"/>
    </source>
</evidence>
<dbReference type="Pfam" id="PF04972">
    <property type="entry name" value="BON"/>
    <property type="match status" value="1"/>
</dbReference>
<dbReference type="Proteomes" id="UP001500610">
    <property type="component" value="Unassembled WGS sequence"/>
</dbReference>
<reference evidence="4" key="1">
    <citation type="journal article" date="2019" name="Int. J. Syst. Evol. Microbiol.">
        <title>The Global Catalogue of Microorganisms (GCM) 10K type strain sequencing project: providing services to taxonomists for standard genome sequencing and annotation.</title>
        <authorList>
            <consortium name="The Broad Institute Genomics Platform"/>
            <consortium name="The Broad Institute Genome Sequencing Center for Infectious Disease"/>
            <person name="Wu L."/>
            <person name="Ma J."/>
        </authorList>
    </citation>
    <scope>NUCLEOTIDE SEQUENCE [LARGE SCALE GENOMIC DNA]</scope>
    <source>
        <strain evidence="4">JCM 17657</strain>
    </source>
</reference>